<dbReference type="Proteomes" id="UP000195162">
    <property type="component" value="Unassembled WGS sequence"/>
</dbReference>
<sequence length="229" mass="26775">MREMCKVIQDADLKYQNIYVVGDIHGCYSLLMKELADLKFNFEQDLLISVGDIVDKGPQSYECLELIDKKWFTMVRGNHEELCIQGNYNSYFRKIHEKYGGEWFYALEDNTRSQIVAQLKKLPIMLELHTHRKKIGILHGDMRLDNWDALKAHVEMKNSEVSNTFLSYADVLWGRSRIKNKEDYGIVQNIDEIYLGHTVVETMLKLNNCFFIDTGAYQSNNLTLVKLDF</sequence>
<dbReference type="Pfam" id="PF00149">
    <property type="entry name" value="Metallophos"/>
    <property type="match status" value="1"/>
</dbReference>
<protein>
    <submittedName>
        <fullName evidence="2">Serine/threonine-protein phosphatase 2</fullName>
    </submittedName>
</protein>
<accession>A0A242U274</accession>
<dbReference type="GO" id="GO:0005737">
    <property type="term" value="C:cytoplasm"/>
    <property type="evidence" value="ECO:0007669"/>
    <property type="project" value="TreeGrafter"/>
</dbReference>
<evidence type="ECO:0000313" key="2">
    <source>
        <dbReference type="EMBL" id="OTU26439.1"/>
    </source>
</evidence>
<dbReference type="GO" id="GO:0016791">
    <property type="term" value="F:phosphatase activity"/>
    <property type="evidence" value="ECO:0007669"/>
    <property type="project" value="TreeGrafter"/>
</dbReference>
<dbReference type="Gene3D" id="3.60.21.10">
    <property type="match status" value="1"/>
</dbReference>
<evidence type="ECO:0000313" key="3">
    <source>
        <dbReference type="Proteomes" id="UP000195162"/>
    </source>
</evidence>
<feature type="domain" description="Serine/threonine specific protein phosphatases" evidence="1">
    <location>
        <begin position="75"/>
        <end position="80"/>
    </location>
</feature>
<dbReference type="InterPro" id="IPR050126">
    <property type="entry name" value="Ap4A_hydrolase"/>
</dbReference>
<dbReference type="AlphaFoldDB" id="A0A242U274"/>
<reference evidence="2 3" key="1">
    <citation type="submission" date="2017-05" db="EMBL/GenBank/DDBJ databases">
        <authorList>
            <person name="Song R."/>
            <person name="Chenine A.L."/>
            <person name="Ruprecht R.M."/>
        </authorList>
    </citation>
    <scope>NUCLEOTIDE SEQUENCE [LARGE SCALE GENOMIC DNA]</scope>
    <source>
        <strain evidence="2 3">ARLG1955</strain>
    </source>
</reference>
<dbReference type="EMBL" id="NGIR01000031">
    <property type="protein sequence ID" value="OTU26439.1"/>
    <property type="molecule type" value="Genomic_DNA"/>
</dbReference>
<gene>
    <name evidence="2" type="ORF">CAT59_12985</name>
</gene>
<dbReference type="InterPro" id="IPR006186">
    <property type="entry name" value="Ser/Thr-sp_prot-phosphatase"/>
</dbReference>
<dbReference type="InterPro" id="IPR004843">
    <property type="entry name" value="Calcineurin-like_PHP"/>
</dbReference>
<proteinExistence type="predicted"/>
<dbReference type="PROSITE" id="PS00125">
    <property type="entry name" value="SER_THR_PHOSPHATASE"/>
    <property type="match status" value="1"/>
</dbReference>
<organism evidence="2 3">
    <name type="scientific">Acinetobacter pittii</name>
    <name type="common">Acinetobacter genomosp. 3</name>
    <dbReference type="NCBI Taxonomy" id="48296"/>
    <lineage>
        <taxon>Bacteria</taxon>
        <taxon>Pseudomonadati</taxon>
        <taxon>Pseudomonadota</taxon>
        <taxon>Gammaproteobacteria</taxon>
        <taxon>Moraxellales</taxon>
        <taxon>Moraxellaceae</taxon>
        <taxon>Acinetobacter</taxon>
        <taxon>Acinetobacter calcoaceticus/baumannii complex</taxon>
    </lineage>
</organism>
<dbReference type="PANTHER" id="PTHR42850:SF11">
    <property type="entry name" value="BIS(5'-NUCLEOSYL)-TETRAPHOSPHATASE [SYMMETRICAL]"/>
    <property type="match status" value="1"/>
</dbReference>
<dbReference type="InterPro" id="IPR029052">
    <property type="entry name" value="Metallo-depent_PP-like"/>
</dbReference>
<dbReference type="GO" id="GO:0008803">
    <property type="term" value="F:bis(5'-nucleosyl)-tetraphosphatase (symmetrical) activity"/>
    <property type="evidence" value="ECO:0007669"/>
    <property type="project" value="TreeGrafter"/>
</dbReference>
<comment type="caution">
    <text evidence="2">The sequence shown here is derived from an EMBL/GenBank/DDBJ whole genome shotgun (WGS) entry which is preliminary data.</text>
</comment>
<dbReference type="PANTHER" id="PTHR42850">
    <property type="entry name" value="METALLOPHOSPHOESTERASE"/>
    <property type="match status" value="1"/>
</dbReference>
<name>A0A242U274_ACIPI</name>
<dbReference type="GO" id="GO:0110154">
    <property type="term" value="P:RNA decapping"/>
    <property type="evidence" value="ECO:0007669"/>
    <property type="project" value="TreeGrafter"/>
</dbReference>
<dbReference type="SUPFAM" id="SSF56300">
    <property type="entry name" value="Metallo-dependent phosphatases"/>
    <property type="match status" value="1"/>
</dbReference>
<evidence type="ECO:0000259" key="1">
    <source>
        <dbReference type="PROSITE" id="PS00125"/>
    </source>
</evidence>